<dbReference type="STRING" id="1449351.RISW2_23905"/>
<dbReference type="eggNOG" id="COG4695">
    <property type="taxonomic scope" value="Bacteria"/>
</dbReference>
<sequence>MGILDMFQRGGMRAAGIADRDASDDRFFAVGGARSEIGVTVTVERARQVPVVRSCLKVLADSVAGLQFGAFQRLDDERVRRVADHPAAMLLANPNPRQTGFDFVYSIVDDLEAYGDFFAEVVLDRAT</sequence>
<feature type="non-terminal residue" evidence="1">
    <location>
        <position position="127"/>
    </location>
</feature>
<name>X7F178_9RHOB</name>
<protein>
    <submittedName>
        <fullName evidence="1">Uncharacterized protein</fullName>
    </submittedName>
</protein>
<evidence type="ECO:0000313" key="2">
    <source>
        <dbReference type="Proteomes" id="UP000023430"/>
    </source>
</evidence>
<keyword evidence="2" id="KW-1185">Reference proteome</keyword>
<dbReference type="AlphaFoldDB" id="X7F178"/>
<dbReference type="EMBL" id="JAME01000093">
    <property type="protein sequence ID" value="ETX26493.1"/>
    <property type="molecule type" value="Genomic_DNA"/>
</dbReference>
<comment type="caution">
    <text evidence="1">The sequence shown here is derived from an EMBL/GenBank/DDBJ whole genome shotgun (WGS) entry which is preliminary data.</text>
</comment>
<reference evidence="1 2" key="1">
    <citation type="submission" date="2014-01" db="EMBL/GenBank/DDBJ databases">
        <title>Roseivivax isoporae LMG 25204 Genome Sequencing.</title>
        <authorList>
            <person name="Lai Q."/>
            <person name="Li G."/>
            <person name="Shao Z."/>
        </authorList>
    </citation>
    <scope>NUCLEOTIDE SEQUENCE [LARGE SCALE GENOMIC DNA]</scope>
    <source>
        <strain evidence="1 2">LMG 25204</strain>
    </source>
</reference>
<dbReference type="InterPro" id="IPR006944">
    <property type="entry name" value="Phage/GTA_portal"/>
</dbReference>
<dbReference type="Pfam" id="PF04860">
    <property type="entry name" value="Phage_portal"/>
    <property type="match status" value="1"/>
</dbReference>
<dbReference type="RefSeq" id="WP_043775589.1">
    <property type="nucleotide sequence ID" value="NZ_JAME01000093.1"/>
</dbReference>
<dbReference type="OrthoDB" id="9134461at2"/>
<proteinExistence type="predicted"/>
<accession>X7F178</accession>
<gene>
    <name evidence="1" type="ORF">RISW2_23905</name>
</gene>
<dbReference type="Proteomes" id="UP000023430">
    <property type="component" value="Unassembled WGS sequence"/>
</dbReference>
<organism evidence="1 2">
    <name type="scientific">Roseivivax isoporae LMG 25204</name>
    <dbReference type="NCBI Taxonomy" id="1449351"/>
    <lineage>
        <taxon>Bacteria</taxon>
        <taxon>Pseudomonadati</taxon>
        <taxon>Pseudomonadota</taxon>
        <taxon>Alphaproteobacteria</taxon>
        <taxon>Rhodobacterales</taxon>
        <taxon>Roseobacteraceae</taxon>
        <taxon>Roseivivax</taxon>
    </lineage>
</organism>
<evidence type="ECO:0000313" key="1">
    <source>
        <dbReference type="EMBL" id="ETX26493.1"/>
    </source>
</evidence>